<reference evidence="1" key="3">
    <citation type="submission" date="2018-05" db="EMBL/GenBank/DDBJ databases">
        <title>OgluRS3 (Oryza glumaepatula Reference Sequence Version 3).</title>
        <authorList>
            <person name="Zhang J."/>
            <person name="Kudrna D."/>
            <person name="Lee S."/>
            <person name="Talag J."/>
            <person name="Welchert J."/>
            <person name="Wing R.A."/>
        </authorList>
    </citation>
    <scope>NUCLEOTIDE SEQUENCE [LARGE SCALE GENOMIC DNA]</scope>
</reference>
<evidence type="ECO:0000313" key="1">
    <source>
        <dbReference type="EnsemblPlants" id="OGLUM01G46530.1"/>
    </source>
</evidence>
<keyword evidence="2" id="KW-1185">Reference proteome</keyword>
<protein>
    <submittedName>
        <fullName evidence="1">Uncharacterized protein</fullName>
    </submittedName>
</protein>
<evidence type="ECO:0000313" key="2">
    <source>
        <dbReference type="Proteomes" id="UP000026961"/>
    </source>
</evidence>
<reference evidence="1" key="1">
    <citation type="submission" date="2013-08" db="EMBL/GenBank/DDBJ databases">
        <title>Oryza genome evolution.</title>
        <authorList>
            <person name="Wing R.A."/>
            <person name="Panaud O."/>
            <person name="Oliveira A.C."/>
        </authorList>
    </citation>
    <scope>NUCLEOTIDE SEQUENCE</scope>
</reference>
<dbReference type="AlphaFoldDB" id="A0A0D9YJD7"/>
<organism evidence="1">
    <name type="scientific">Oryza glumipatula</name>
    <dbReference type="NCBI Taxonomy" id="40148"/>
    <lineage>
        <taxon>Eukaryota</taxon>
        <taxon>Viridiplantae</taxon>
        <taxon>Streptophyta</taxon>
        <taxon>Embryophyta</taxon>
        <taxon>Tracheophyta</taxon>
        <taxon>Spermatophyta</taxon>
        <taxon>Magnoliopsida</taxon>
        <taxon>Liliopsida</taxon>
        <taxon>Poales</taxon>
        <taxon>Poaceae</taxon>
        <taxon>BOP clade</taxon>
        <taxon>Oryzoideae</taxon>
        <taxon>Oryzeae</taxon>
        <taxon>Oryzinae</taxon>
        <taxon>Oryza</taxon>
    </lineage>
</organism>
<sequence>MAGGGGVSIQQQEGINPQPAYFAFAVKPAIILAHNWGSSIHFIHTLNSDFIHTSSSSSSSFHLICFLEFWWP</sequence>
<reference evidence="1" key="2">
    <citation type="submission" date="2015-04" db="UniProtKB">
        <authorList>
            <consortium name="EnsemblPlants"/>
        </authorList>
    </citation>
    <scope>IDENTIFICATION</scope>
</reference>
<proteinExistence type="predicted"/>
<accession>A0A0D9YJD7</accession>
<dbReference type="Gramene" id="OGLUM01G46530.1">
    <property type="protein sequence ID" value="OGLUM01G46530.1"/>
    <property type="gene ID" value="OGLUM01G46530"/>
</dbReference>
<name>A0A0D9YJD7_9ORYZ</name>
<dbReference type="HOGENOM" id="CLU_2726265_0_0_1"/>
<dbReference type="EnsemblPlants" id="OGLUM01G46530.1">
    <property type="protein sequence ID" value="OGLUM01G46530.1"/>
    <property type="gene ID" value="OGLUM01G46530"/>
</dbReference>
<dbReference type="Proteomes" id="UP000026961">
    <property type="component" value="Chromosome 1"/>
</dbReference>